<evidence type="ECO:0000256" key="2">
    <source>
        <dbReference type="SAM" id="SignalP"/>
    </source>
</evidence>
<accession>A0A1H8D6Q0</accession>
<keyword evidence="4" id="KW-1185">Reference proteome</keyword>
<sequence length="137" mass="13389">MMKILMSVAGLAALAACATPVPVGFDGNTAGDGTSTQVLIIPPAPQPVAVPQPAPVRTTSLDGPASSPIPRPSTNGMQPPPVEIGVLGAAPAPTPTIPDAAVRPTGMTTGPATGTTPAATLPTSEGNLPPLVMDEDA</sequence>
<evidence type="ECO:0000256" key="1">
    <source>
        <dbReference type="SAM" id="MobiDB-lite"/>
    </source>
</evidence>
<dbReference type="AlphaFoldDB" id="A0A1H8D6Q0"/>
<reference evidence="3 4" key="1">
    <citation type="submission" date="2016-10" db="EMBL/GenBank/DDBJ databases">
        <authorList>
            <person name="de Groot N.N."/>
        </authorList>
    </citation>
    <scope>NUCLEOTIDE SEQUENCE [LARGE SCALE GENOMIC DNA]</scope>
    <source>
        <strain evidence="3 4">DSM 16213</strain>
    </source>
</reference>
<evidence type="ECO:0000313" key="3">
    <source>
        <dbReference type="EMBL" id="SEN02981.1"/>
    </source>
</evidence>
<evidence type="ECO:0000313" key="4">
    <source>
        <dbReference type="Proteomes" id="UP000199585"/>
    </source>
</evidence>
<feature type="compositionally biased region" description="Pro residues" evidence="1">
    <location>
        <begin position="44"/>
        <end position="54"/>
    </location>
</feature>
<dbReference type="RefSeq" id="WP_089901324.1">
    <property type="nucleotide sequence ID" value="NZ_FOCI01000008.1"/>
</dbReference>
<feature type="signal peptide" evidence="2">
    <location>
        <begin position="1"/>
        <end position="18"/>
    </location>
</feature>
<gene>
    <name evidence="3" type="ORF">SAMN04488003_10833</name>
</gene>
<feature type="compositionally biased region" description="Low complexity" evidence="1">
    <location>
        <begin position="97"/>
        <end position="123"/>
    </location>
</feature>
<name>A0A1H8D6Q0_9RHOB</name>
<proteinExistence type="predicted"/>
<dbReference type="Proteomes" id="UP000199585">
    <property type="component" value="Unassembled WGS sequence"/>
</dbReference>
<dbReference type="PROSITE" id="PS51257">
    <property type="entry name" value="PROKAR_LIPOPROTEIN"/>
    <property type="match status" value="1"/>
</dbReference>
<protein>
    <submittedName>
        <fullName evidence="3">Uncharacterized protein</fullName>
    </submittedName>
</protein>
<keyword evidence="2" id="KW-0732">Signal</keyword>
<feature type="region of interest" description="Disordered" evidence="1">
    <location>
        <begin position="44"/>
        <end position="137"/>
    </location>
</feature>
<feature type="chain" id="PRO_5011640016" evidence="2">
    <location>
        <begin position="19"/>
        <end position="137"/>
    </location>
</feature>
<dbReference type="EMBL" id="FOCI01000008">
    <property type="protein sequence ID" value="SEN02981.1"/>
    <property type="molecule type" value="Genomic_DNA"/>
</dbReference>
<organism evidence="3 4">
    <name type="scientific">Loktanella fryxellensis</name>
    <dbReference type="NCBI Taxonomy" id="245187"/>
    <lineage>
        <taxon>Bacteria</taxon>
        <taxon>Pseudomonadati</taxon>
        <taxon>Pseudomonadota</taxon>
        <taxon>Alphaproteobacteria</taxon>
        <taxon>Rhodobacterales</taxon>
        <taxon>Roseobacteraceae</taxon>
        <taxon>Loktanella</taxon>
    </lineage>
</organism>